<keyword evidence="1" id="KW-0813">Transport</keyword>
<dbReference type="PANTHER" id="PTHR43551:SF1">
    <property type="entry name" value="HETERODISULFIDE REDUCTASE"/>
    <property type="match status" value="1"/>
</dbReference>
<evidence type="ECO:0000256" key="6">
    <source>
        <dbReference type="ARBA" id="ARBA00023014"/>
    </source>
</evidence>
<reference evidence="8 9" key="1">
    <citation type="submission" date="2016-09" db="EMBL/GenBank/DDBJ databases">
        <title>Complete genome of Desulfosporosinus sp. OL.</title>
        <authorList>
            <person name="Mardanov A."/>
            <person name="Beletsky A."/>
            <person name="Panova A."/>
            <person name="Karnachuk O."/>
            <person name="Ravin N."/>
        </authorList>
    </citation>
    <scope>NUCLEOTIDE SEQUENCE [LARGE SCALE GENOMIC DNA]</scope>
    <source>
        <strain evidence="8 9">OL</strain>
    </source>
</reference>
<gene>
    <name evidence="8" type="ORF">DSOL_2349</name>
</gene>
<dbReference type="InterPro" id="IPR017896">
    <property type="entry name" value="4Fe4S_Fe-S-bd"/>
</dbReference>
<sequence length="413" mass="46912">MGEPIRIKSLDPTLRDEVAGLLKGYDFSNCLTCGMCTAGCKYSDLIEDQDPRKFIRKVALGMREELANDPFVWNCNMCERCTVECPMGVNIAAITRAFRGKTPVPPGHLQIIADDHIRTGNQMAVEQIDYDETLEWLEEELQKELNDPTYKIPIDKPDADFMFGFNAREVKHYPNELQTILHVFYAAKANYTLSSKRWDATNICLFTGKNDEFQEISRPLFEEVERLNAKELIVTECGHAFRSCKMFERTFWKGKKFPVRHIVELYADWIKEGRLKLDKTKNPLPVTLHDPCNTVRKEGVYEPQRYVIKNVVMDYREMNPDGKYNICCGAGGGALAVAATKQQRMIKAKPKVDQLVATGAKIGCIPCHNCIDQFNDMNKFYKLGMKMHHLSTLIENALVSDAEAAAAAETTES</sequence>
<keyword evidence="3" id="KW-0479">Metal-binding</keyword>
<dbReference type="InterPro" id="IPR017900">
    <property type="entry name" value="4Fe4S_Fe_S_CS"/>
</dbReference>
<dbReference type="Proteomes" id="UP000186102">
    <property type="component" value="Unassembled WGS sequence"/>
</dbReference>
<keyword evidence="5" id="KW-0408">Iron</keyword>
<dbReference type="Pfam" id="PF13534">
    <property type="entry name" value="Fer4_17"/>
    <property type="match status" value="1"/>
</dbReference>
<evidence type="ECO:0000256" key="1">
    <source>
        <dbReference type="ARBA" id="ARBA00022448"/>
    </source>
</evidence>
<dbReference type="RefSeq" id="WP_075364972.1">
    <property type="nucleotide sequence ID" value="NZ_MLBF01000015.1"/>
</dbReference>
<dbReference type="EMBL" id="MLBF01000015">
    <property type="protein sequence ID" value="OLN31661.1"/>
    <property type="molecule type" value="Genomic_DNA"/>
</dbReference>
<evidence type="ECO:0000313" key="9">
    <source>
        <dbReference type="Proteomes" id="UP000186102"/>
    </source>
</evidence>
<keyword evidence="9" id="KW-1185">Reference proteome</keyword>
<dbReference type="Gene3D" id="1.10.1060.10">
    <property type="entry name" value="Alpha-helical ferredoxin"/>
    <property type="match status" value="1"/>
</dbReference>
<dbReference type="GO" id="GO:0016491">
    <property type="term" value="F:oxidoreductase activity"/>
    <property type="evidence" value="ECO:0007669"/>
    <property type="project" value="UniProtKB-ARBA"/>
</dbReference>
<dbReference type="GO" id="GO:0046872">
    <property type="term" value="F:metal ion binding"/>
    <property type="evidence" value="ECO:0007669"/>
    <property type="project" value="UniProtKB-KW"/>
</dbReference>
<dbReference type="InterPro" id="IPR009051">
    <property type="entry name" value="Helical_ferredxn"/>
</dbReference>
<name>A0A1Q8QWF6_9FIRM</name>
<dbReference type="GO" id="GO:0051539">
    <property type="term" value="F:4 iron, 4 sulfur cluster binding"/>
    <property type="evidence" value="ECO:0007669"/>
    <property type="project" value="UniProtKB-KW"/>
</dbReference>
<dbReference type="PROSITE" id="PS51379">
    <property type="entry name" value="4FE4S_FER_2"/>
    <property type="match status" value="1"/>
</dbReference>
<keyword evidence="2" id="KW-0004">4Fe-4S</keyword>
<evidence type="ECO:0000256" key="4">
    <source>
        <dbReference type="ARBA" id="ARBA00022982"/>
    </source>
</evidence>
<keyword evidence="6" id="KW-0411">Iron-sulfur</keyword>
<dbReference type="Pfam" id="PF02754">
    <property type="entry name" value="CCG"/>
    <property type="match status" value="1"/>
</dbReference>
<dbReference type="STRING" id="1888891.DSOL_2349"/>
<evidence type="ECO:0000259" key="7">
    <source>
        <dbReference type="PROSITE" id="PS51379"/>
    </source>
</evidence>
<comment type="caution">
    <text evidence="8">The sequence shown here is derived from an EMBL/GenBank/DDBJ whole genome shotgun (WGS) entry which is preliminary data.</text>
</comment>
<evidence type="ECO:0000313" key="8">
    <source>
        <dbReference type="EMBL" id="OLN31661.1"/>
    </source>
</evidence>
<dbReference type="PANTHER" id="PTHR43551">
    <property type="entry name" value="FUMARATE REDUCTASE IRON-SULFUR SUBUNIT"/>
    <property type="match status" value="1"/>
</dbReference>
<proteinExistence type="predicted"/>
<dbReference type="PROSITE" id="PS00198">
    <property type="entry name" value="4FE4S_FER_1"/>
    <property type="match status" value="1"/>
</dbReference>
<dbReference type="InterPro" id="IPR004017">
    <property type="entry name" value="Cys_rich_dom"/>
</dbReference>
<dbReference type="OrthoDB" id="9786127at2"/>
<keyword evidence="4" id="KW-0249">Electron transport</keyword>
<feature type="domain" description="4Fe-4S ferredoxin-type" evidence="7">
    <location>
        <begin position="20"/>
        <end position="51"/>
    </location>
</feature>
<dbReference type="AlphaFoldDB" id="A0A1Q8QWF6"/>
<evidence type="ECO:0000256" key="5">
    <source>
        <dbReference type="ARBA" id="ARBA00023004"/>
    </source>
</evidence>
<protein>
    <submittedName>
        <fullName evidence="8">DsrK-like protein</fullName>
    </submittedName>
</protein>
<dbReference type="SUPFAM" id="SSF46548">
    <property type="entry name" value="alpha-helical ferredoxin"/>
    <property type="match status" value="1"/>
</dbReference>
<evidence type="ECO:0000256" key="3">
    <source>
        <dbReference type="ARBA" id="ARBA00022723"/>
    </source>
</evidence>
<evidence type="ECO:0000256" key="2">
    <source>
        <dbReference type="ARBA" id="ARBA00022485"/>
    </source>
</evidence>
<accession>A0A1Q8QWF6</accession>
<organism evidence="8 9">
    <name type="scientific">Desulfosporosinus metallidurans</name>
    <dbReference type="NCBI Taxonomy" id="1888891"/>
    <lineage>
        <taxon>Bacteria</taxon>
        <taxon>Bacillati</taxon>
        <taxon>Bacillota</taxon>
        <taxon>Clostridia</taxon>
        <taxon>Eubacteriales</taxon>
        <taxon>Desulfitobacteriaceae</taxon>
        <taxon>Desulfosporosinus</taxon>
    </lineage>
</organism>